<evidence type="ECO:0000313" key="1">
    <source>
        <dbReference type="EMBL" id="GBG11683.1"/>
    </source>
</evidence>
<name>A0A2R5F4S4_9BACL</name>
<keyword evidence="1" id="KW-0808">Transferase</keyword>
<evidence type="ECO:0000313" key="2">
    <source>
        <dbReference type="Proteomes" id="UP000245202"/>
    </source>
</evidence>
<dbReference type="InterPro" id="IPR038056">
    <property type="entry name" value="YjbR-like_sf"/>
</dbReference>
<reference evidence="1 2" key="1">
    <citation type="submission" date="2017-08" db="EMBL/GenBank/DDBJ databases">
        <title>Substantial Increase in Enzyme Production by Combined Drug-Resistance Mutations in Paenibacillus agaridevorans.</title>
        <authorList>
            <person name="Tanaka Y."/>
            <person name="Funane K."/>
            <person name="Hosaka T."/>
            <person name="Shiwa Y."/>
            <person name="Fujita N."/>
            <person name="Miyazaki T."/>
            <person name="Yoshikawa H."/>
            <person name="Murakami K."/>
            <person name="Kasahara K."/>
            <person name="Inaoka T."/>
            <person name="Hiraga Y."/>
            <person name="Ochi K."/>
        </authorList>
    </citation>
    <scope>NUCLEOTIDE SEQUENCE [LARGE SCALE GENOMIC DNA]</scope>
    <source>
        <strain evidence="1 2">T-3040</strain>
    </source>
</reference>
<dbReference type="Pfam" id="PF04237">
    <property type="entry name" value="YjbR"/>
    <property type="match status" value="1"/>
</dbReference>
<gene>
    <name evidence="1" type="ORF">PAT3040_06518</name>
</gene>
<dbReference type="Gene3D" id="3.90.1150.30">
    <property type="match status" value="1"/>
</dbReference>
<protein>
    <submittedName>
        <fullName evidence="1">Phosphoribosylglycinamide formyltransferase</fullName>
    </submittedName>
</protein>
<comment type="caution">
    <text evidence="1">The sequence shown here is derived from an EMBL/GenBank/DDBJ whole genome shotgun (WGS) entry which is preliminary data.</text>
</comment>
<dbReference type="AlphaFoldDB" id="A0A2R5F4S4"/>
<dbReference type="InterPro" id="IPR058532">
    <property type="entry name" value="YjbR/MT2646/Rv2570-like"/>
</dbReference>
<organism evidence="1 2">
    <name type="scientific">Paenibacillus agaridevorans</name>
    <dbReference type="NCBI Taxonomy" id="171404"/>
    <lineage>
        <taxon>Bacteria</taxon>
        <taxon>Bacillati</taxon>
        <taxon>Bacillota</taxon>
        <taxon>Bacilli</taxon>
        <taxon>Bacillales</taxon>
        <taxon>Paenibacillaceae</taxon>
        <taxon>Paenibacillus</taxon>
    </lineage>
</organism>
<dbReference type="GO" id="GO:0016740">
    <property type="term" value="F:transferase activity"/>
    <property type="evidence" value="ECO:0007669"/>
    <property type="project" value="UniProtKB-KW"/>
</dbReference>
<proteinExistence type="predicted"/>
<dbReference type="EMBL" id="BDQX01000430">
    <property type="protein sequence ID" value="GBG11683.1"/>
    <property type="molecule type" value="Genomic_DNA"/>
</dbReference>
<sequence length="124" mass="14133">MEQQAGGMKTEEGRAMLERVRSICAEFPESTELVDGHGHTVYKVKSKSFIMMRDGIMHIKSTPENAEILLQDARFFRTPYIGQHGWISINHLEEWEMIADLLEEAYLLAAPKGLAKAWLQSKRG</sequence>
<dbReference type="SUPFAM" id="SSF142906">
    <property type="entry name" value="YjbR-like"/>
    <property type="match status" value="1"/>
</dbReference>
<keyword evidence="2" id="KW-1185">Reference proteome</keyword>
<dbReference type="Proteomes" id="UP000245202">
    <property type="component" value="Unassembled WGS sequence"/>
</dbReference>
<dbReference type="RefSeq" id="WP_258235275.1">
    <property type="nucleotide sequence ID" value="NZ_BDQX01000430.1"/>
</dbReference>
<accession>A0A2R5F4S4</accession>